<dbReference type="InterPro" id="IPR051629">
    <property type="entry name" value="Sulfite_efflux_TDT"/>
</dbReference>
<evidence type="ECO:0000256" key="3">
    <source>
        <dbReference type="ARBA" id="ARBA00022448"/>
    </source>
</evidence>
<feature type="transmembrane region" description="Helical" evidence="8">
    <location>
        <begin position="55"/>
        <end position="73"/>
    </location>
</feature>
<dbReference type="Pfam" id="PF03595">
    <property type="entry name" value="SLAC1"/>
    <property type="match status" value="1"/>
</dbReference>
<protein>
    <submittedName>
        <fullName evidence="9">Uncharacterized protein</fullName>
    </submittedName>
</protein>
<dbReference type="PANTHER" id="PTHR31686">
    <property type="match status" value="1"/>
</dbReference>
<dbReference type="Gene3D" id="1.50.10.150">
    <property type="entry name" value="Voltage-dependent anion channel"/>
    <property type="match status" value="1"/>
</dbReference>
<keyword evidence="6 8" id="KW-1133">Transmembrane helix</keyword>
<dbReference type="EMBL" id="JAVRRD010000032">
    <property type="protein sequence ID" value="KAK5046189.1"/>
    <property type="molecule type" value="Genomic_DNA"/>
</dbReference>
<dbReference type="AlphaFoldDB" id="A0AAV9MWW4"/>
<evidence type="ECO:0000313" key="9">
    <source>
        <dbReference type="EMBL" id="KAK5046189.1"/>
    </source>
</evidence>
<sequence length="446" mass="49399">MANEEGVHFSSEEATSASTVYASESNIAPENIDELAGNIDRDVGLTIFLRVVKNFSTVWFTICMDTGALSIILHQFPHPSHWTRVCSTILFVTDLVLFLSFGTIYLLKWTMFHEFTLDHVRKDSEEIALQACPAITWLTLVTQVQLTCAQSWGYGFTILAFVMWWIGLVWVFTICILLYLHMMKHPSGLLVDRWLPTAVFIPVVGTLTVANTAGVMVNNSNNATYLPDSLAIPLILLGFVCAGFAIGLGLVMYAIYSHRLFTSGWPPALKIPAMILTIGPCGQSASALIQLGNAAVAHQNVARYAKGHFLSENSAEIIRVMCIVTALLLLGFAVFWIIVDYYAIIEGLISRQIHPSLFWWSSIFPLGTVVTALSGLGSAMDSPTFRICAIILAVFLFSVYFVNASFTIPMALSGMLFGLSTKTRWSTKELEYVHSWGRLPRRARMS</sequence>
<name>A0AAV9MWW4_9EURO</name>
<dbReference type="PANTHER" id="PTHR31686:SF3">
    <property type="entry name" value="ACID TRANSPORT PROTEIN, PUTATIVE (AFU_ORTHOLOGUE AFUA_4G09410)-RELATED"/>
    <property type="match status" value="1"/>
</dbReference>
<dbReference type="InterPro" id="IPR004695">
    <property type="entry name" value="SLAC1/Mae1/Ssu1/TehA"/>
</dbReference>
<keyword evidence="10" id="KW-1185">Reference proteome</keyword>
<evidence type="ECO:0000256" key="6">
    <source>
        <dbReference type="ARBA" id="ARBA00022989"/>
    </source>
</evidence>
<comment type="subcellular location">
    <subcellularLocation>
        <location evidence="1">Cell membrane</location>
        <topology evidence="1">Multi-pass membrane protein</topology>
    </subcellularLocation>
</comment>
<dbReference type="Proteomes" id="UP001358417">
    <property type="component" value="Unassembled WGS sequence"/>
</dbReference>
<keyword evidence="5 8" id="KW-0812">Transmembrane</keyword>
<comment type="similarity">
    <text evidence="2">Belongs to the tellurite-resistance/dicarboxylate transporter (TDT) family.</text>
</comment>
<evidence type="ECO:0000256" key="1">
    <source>
        <dbReference type="ARBA" id="ARBA00004651"/>
    </source>
</evidence>
<dbReference type="GO" id="GO:0000319">
    <property type="term" value="F:sulfite transmembrane transporter activity"/>
    <property type="evidence" value="ECO:0007669"/>
    <property type="project" value="TreeGrafter"/>
</dbReference>
<organism evidence="9 10">
    <name type="scientific">Exophiala bonariae</name>
    <dbReference type="NCBI Taxonomy" id="1690606"/>
    <lineage>
        <taxon>Eukaryota</taxon>
        <taxon>Fungi</taxon>
        <taxon>Dikarya</taxon>
        <taxon>Ascomycota</taxon>
        <taxon>Pezizomycotina</taxon>
        <taxon>Eurotiomycetes</taxon>
        <taxon>Chaetothyriomycetidae</taxon>
        <taxon>Chaetothyriales</taxon>
        <taxon>Herpotrichiellaceae</taxon>
        <taxon>Exophiala</taxon>
    </lineage>
</organism>
<proteinExistence type="inferred from homology"/>
<comment type="caution">
    <text evidence="9">The sequence shown here is derived from an EMBL/GenBank/DDBJ whole genome shotgun (WGS) entry which is preliminary data.</text>
</comment>
<keyword evidence="3" id="KW-0813">Transport</keyword>
<reference evidence="9 10" key="1">
    <citation type="submission" date="2023-08" db="EMBL/GenBank/DDBJ databases">
        <title>Black Yeasts Isolated from many extreme environments.</title>
        <authorList>
            <person name="Coleine C."/>
            <person name="Stajich J.E."/>
            <person name="Selbmann L."/>
        </authorList>
    </citation>
    <scope>NUCLEOTIDE SEQUENCE [LARGE SCALE GENOMIC DNA]</scope>
    <source>
        <strain evidence="9 10">CCFEE 5792</strain>
    </source>
</reference>
<evidence type="ECO:0000256" key="8">
    <source>
        <dbReference type="SAM" id="Phobius"/>
    </source>
</evidence>
<keyword evidence="7 8" id="KW-0472">Membrane</keyword>
<dbReference type="RefSeq" id="XP_064701788.1">
    <property type="nucleotide sequence ID" value="XM_064852191.1"/>
</dbReference>
<accession>A0AAV9MWW4</accession>
<keyword evidence="4" id="KW-1003">Cell membrane</keyword>
<gene>
    <name evidence="9" type="ORF">LTR84_008646</name>
</gene>
<dbReference type="GeneID" id="89976809"/>
<feature type="transmembrane region" description="Helical" evidence="8">
    <location>
        <begin position="389"/>
        <end position="419"/>
    </location>
</feature>
<feature type="transmembrane region" description="Helical" evidence="8">
    <location>
        <begin position="85"/>
        <end position="107"/>
    </location>
</feature>
<evidence type="ECO:0000256" key="7">
    <source>
        <dbReference type="ARBA" id="ARBA00023136"/>
    </source>
</evidence>
<evidence type="ECO:0000256" key="4">
    <source>
        <dbReference type="ARBA" id="ARBA00022475"/>
    </source>
</evidence>
<feature type="transmembrane region" description="Helical" evidence="8">
    <location>
        <begin position="357"/>
        <end position="377"/>
    </location>
</feature>
<evidence type="ECO:0000256" key="5">
    <source>
        <dbReference type="ARBA" id="ARBA00022692"/>
    </source>
</evidence>
<dbReference type="GO" id="GO:0005886">
    <property type="term" value="C:plasma membrane"/>
    <property type="evidence" value="ECO:0007669"/>
    <property type="project" value="UniProtKB-SubCell"/>
</dbReference>
<feature type="transmembrane region" description="Helical" evidence="8">
    <location>
        <begin position="158"/>
        <end position="182"/>
    </location>
</feature>
<evidence type="ECO:0000313" key="10">
    <source>
        <dbReference type="Proteomes" id="UP001358417"/>
    </source>
</evidence>
<evidence type="ECO:0000256" key="2">
    <source>
        <dbReference type="ARBA" id="ARBA00008566"/>
    </source>
</evidence>
<feature type="transmembrane region" description="Helical" evidence="8">
    <location>
        <begin position="230"/>
        <end position="256"/>
    </location>
</feature>
<dbReference type="InterPro" id="IPR038665">
    <property type="entry name" value="Voltage-dep_anion_channel_sf"/>
</dbReference>
<feature type="transmembrane region" description="Helical" evidence="8">
    <location>
        <begin position="194"/>
        <end position="218"/>
    </location>
</feature>
<feature type="transmembrane region" description="Helical" evidence="8">
    <location>
        <begin position="317"/>
        <end position="345"/>
    </location>
</feature>